<dbReference type="Proteomes" id="UP000821865">
    <property type="component" value="Chromosome 1"/>
</dbReference>
<sequence length="269" mass="28957">MALFVSGKAGSSSEDPVERENQLDEASQETGIAASPHVSTSEGTNASVDDQGNEAADIVHEDKGADDDAASTASSASSSGSSSRASDGSASTSSSAAAEAGRAMANLSCRLCPEEGSVLEEPLFRCPCRCTDAFVHRSCLEQLLYQGPDGAVCPACGAHYPVRRRTKPLWQWFWDEESRQDATLFLANLVFSVGNIGVLTMAWLYVLFEYRSKSWLPTASLASALFVLSVLWVAFGCLRFHVLFMSLVRWRRANTTLKVLLTDKTVAQA</sequence>
<dbReference type="EMBL" id="CM023470">
    <property type="protein sequence ID" value="KAH7977880.1"/>
    <property type="molecule type" value="Genomic_DNA"/>
</dbReference>
<evidence type="ECO:0000313" key="2">
    <source>
        <dbReference type="Proteomes" id="UP000821865"/>
    </source>
</evidence>
<gene>
    <name evidence="1" type="ORF">HPB49_003832</name>
</gene>
<reference evidence="1" key="1">
    <citation type="submission" date="2020-05" db="EMBL/GenBank/DDBJ databases">
        <title>Large-scale comparative analyses of tick genomes elucidate their genetic diversity and vector capacities.</title>
        <authorList>
            <person name="Jia N."/>
            <person name="Wang J."/>
            <person name="Shi W."/>
            <person name="Du L."/>
            <person name="Sun Y."/>
            <person name="Zhan W."/>
            <person name="Jiang J."/>
            <person name="Wang Q."/>
            <person name="Zhang B."/>
            <person name="Ji P."/>
            <person name="Sakyi L.B."/>
            <person name="Cui X."/>
            <person name="Yuan T."/>
            <person name="Jiang B."/>
            <person name="Yang W."/>
            <person name="Lam T.T.-Y."/>
            <person name="Chang Q."/>
            <person name="Ding S."/>
            <person name="Wang X."/>
            <person name="Zhu J."/>
            <person name="Ruan X."/>
            <person name="Zhao L."/>
            <person name="Wei J."/>
            <person name="Que T."/>
            <person name="Du C."/>
            <person name="Cheng J."/>
            <person name="Dai P."/>
            <person name="Han X."/>
            <person name="Huang E."/>
            <person name="Gao Y."/>
            <person name="Liu J."/>
            <person name="Shao H."/>
            <person name="Ye R."/>
            <person name="Li L."/>
            <person name="Wei W."/>
            <person name="Wang X."/>
            <person name="Wang C."/>
            <person name="Yang T."/>
            <person name="Huo Q."/>
            <person name="Li W."/>
            <person name="Guo W."/>
            <person name="Chen H."/>
            <person name="Zhou L."/>
            <person name="Ni X."/>
            <person name="Tian J."/>
            <person name="Zhou Y."/>
            <person name="Sheng Y."/>
            <person name="Liu T."/>
            <person name="Pan Y."/>
            <person name="Xia L."/>
            <person name="Li J."/>
            <person name="Zhao F."/>
            <person name="Cao W."/>
        </authorList>
    </citation>
    <scope>NUCLEOTIDE SEQUENCE</scope>
    <source>
        <strain evidence="1">Dsil-2018</strain>
    </source>
</reference>
<name>A0ACB8DTR4_DERSI</name>
<protein>
    <submittedName>
        <fullName evidence="1">Uncharacterized protein</fullName>
    </submittedName>
</protein>
<keyword evidence="2" id="KW-1185">Reference proteome</keyword>
<comment type="caution">
    <text evidence="1">The sequence shown here is derived from an EMBL/GenBank/DDBJ whole genome shotgun (WGS) entry which is preliminary data.</text>
</comment>
<evidence type="ECO:0000313" key="1">
    <source>
        <dbReference type="EMBL" id="KAH7977880.1"/>
    </source>
</evidence>
<organism evidence="1 2">
    <name type="scientific">Dermacentor silvarum</name>
    <name type="common">Tick</name>
    <dbReference type="NCBI Taxonomy" id="543639"/>
    <lineage>
        <taxon>Eukaryota</taxon>
        <taxon>Metazoa</taxon>
        <taxon>Ecdysozoa</taxon>
        <taxon>Arthropoda</taxon>
        <taxon>Chelicerata</taxon>
        <taxon>Arachnida</taxon>
        <taxon>Acari</taxon>
        <taxon>Parasitiformes</taxon>
        <taxon>Ixodida</taxon>
        <taxon>Ixodoidea</taxon>
        <taxon>Ixodidae</taxon>
        <taxon>Rhipicephalinae</taxon>
        <taxon>Dermacentor</taxon>
    </lineage>
</organism>
<accession>A0ACB8DTR4</accession>
<proteinExistence type="predicted"/>